<name>A0A3Q3GU64_9LABR</name>
<feature type="domain" description="CDCP1 third and sixth CUB" evidence="3">
    <location>
        <begin position="891"/>
        <end position="1004"/>
    </location>
</feature>
<reference evidence="6" key="1">
    <citation type="submission" date="2025-08" db="UniProtKB">
        <authorList>
            <consortium name="Ensembl"/>
        </authorList>
    </citation>
    <scope>IDENTIFICATION</scope>
</reference>
<dbReference type="SUPFAM" id="SSF49854">
    <property type="entry name" value="Spermadhesin, CUB domain"/>
    <property type="match status" value="1"/>
</dbReference>
<keyword evidence="7" id="KW-1185">Reference proteome</keyword>
<dbReference type="Pfam" id="PF23665">
    <property type="entry name" value="CDCP1_CUB_6"/>
    <property type="match status" value="2"/>
</dbReference>
<dbReference type="Proteomes" id="UP000261660">
    <property type="component" value="Unplaced"/>
</dbReference>
<evidence type="ECO:0000313" key="7">
    <source>
        <dbReference type="Proteomes" id="UP000261660"/>
    </source>
</evidence>
<dbReference type="PANTHER" id="PTHR14477:SF1">
    <property type="entry name" value="CUB DOMAIN-CONTAINING PROTEIN 1"/>
    <property type="match status" value="1"/>
</dbReference>
<evidence type="ECO:0000256" key="1">
    <source>
        <dbReference type="SAM" id="Phobius"/>
    </source>
</evidence>
<evidence type="ECO:0008006" key="8">
    <source>
        <dbReference type="Google" id="ProtNLM"/>
    </source>
</evidence>
<feature type="domain" description="CDCP1 second and fifth CUB" evidence="5">
    <location>
        <begin position="787"/>
        <end position="884"/>
    </location>
</feature>
<dbReference type="InterPro" id="IPR056269">
    <property type="entry name" value="CUB_CDCP1_2nd_5th"/>
</dbReference>
<sequence length="1187" mass="130825">MRVLNTCALLGLVLLAVFDSSECIQMSVRPDKGSTVTLSSQLPLDQCLVCTVSGVNDTHTCHSSLSLVPEEEVKLLLDCPQPVEQAYNVTISRTIECTKNACSPATVETQPSILSELTRTFTWELKAPEKTVVSLDILGDGLMEASQLCPDGFQYSVTTSQTNGRSQTEYCRGGSVTRLDLPSEAVVSLRVKPKAEVESVLFQASAGPLKGRTMVLSVGPNTTVTLSRDPNEAECDVCSVNGSSPNCSPTEKTLTNVEALEFGCLKPQDVYSVKMNKKIACTQSSCTPAAGDVEPNLFRDFKRSITWDISVPERTVLSLDFPGDGLKEMSGAESCQNGFQYSVITTRSDGTIKTKNYCKGGAVSHLELLGATTVAAEAPKDGELDLSAFTVKVAPRGGRMMSVMPDPNTTVIIRKMSDEPECSVCEKKEPSSICNPRKLTLSVPRTTSVEFTCPQPEDVFSVEINREIDCTETSCSGDIVQAESSLFPDFNRTFTWDLKVVSTRAFQLDFPEAGMRQIPKEETCPDGHTYSLVTYFRGTATIGVFCKGGTVTNILARYKGRMSLQVPGDRKLDPVNFKLKVGPETKILAIVKVNLPRGVSDTNFITPNYPDDFPDKQQMQWNFTVPGMHNYTMRFSDHTAPECLSENVEVEYQKEGEKVTKLTLTDPQPKHQQGNFNMVLKNCETNRTLQGLTLNYRVSLMRSGHPVLCTVDLTKHKGVSLQIEKVGSDPYCEMSIDSKVEEKIHVASGTKAGLSFLDCPNEDVRLTATKVIGCQNMASCSSTLLTVPKLDSCLQMPLHSFTWHITPPEDGTVDLVSPTGSLRQSLPGQECNQSLSLHVLEGHRFPVGDFCFDGAIPKVQVHSNVSITATVPDFSKTSGPFLNVSYSEEIQETIIYNINPTTSSPTLLATPNWPGGMRPSATLSWIVNVPSGYKAHLQFVNVSQPKCKDKHTSIRVKKLGEEEEMFSRREDKQSEDKLLVDQSFYLNMSNCIPEEGDFGAVTKIVLEKSSNLLAILLGIAGALLLLLTVLAVVCFITKKRKKDKMKKEASIYMGKGNIFRPGDRHFSKSRSDNESHVYTSIDETVVYGHLLADSTYSDSIQDHYKGMQQDSYQTFTGPTDGELPVINEPDSEPEMDHFNTFLNPSETFIPSRPRTPIERQDSLGFQDRRMMDNELYTFKSTVLHTGL</sequence>
<feature type="chain" id="PRO_5018686137" description="CUB domain containing protein 1a" evidence="2">
    <location>
        <begin position="24"/>
        <end position="1187"/>
    </location>
</feature>
<feature type="signal peptide" evidence="2">
    <location>
        <begin position="1"/>
        <end position="23"/>
    </location>
</feature>
<organism evidence="6 7">
    <name type="scientific">Labrus bergylta</name>
    <name type="common">ballan wrasse</name>
    <dbReference type="NCBI Taxonomy" id="56723"/>
    <lineage>
        <taxon>Eukaryota</taxon>
        <taxon>Metazoa</taxon>
        <taxon>Chordata</taxon>
        <taxon>Craniata</taxon>
        <taxon>Vertebrata</taxon>
        <taxon>Euteleostomi</taxon>
        <taxon>Actinopterygii</taxon>
        <taxon>Neopterygii</taxon>
        <taxon>Teleostei</taxon>
        <taxon>Neoteleostei</taxon>
        <taxon>Acanthomorphata</taxon>
        <taxon>Eupercaria</taxon>
        <taxon>Labriformes</taxon>
        <taxon>Labridae</taxon>
        <taxon>Labrus</taxon>
    </lineage>
</organism>
<dbReference type="InParanoid" id="A0A3Q3GU64"/>
<dbReference type="InterPro" id="IPR035914">
    <property type="entry name" value="Sperma_CUB_dom_sf"/>
</dbReference>
<feature type="domain" description="CDCP1 third and sixth CUB" evidence="3">
    <location>
        <begin position="591"/>
        <end position="690"/>
    </location>
</feature>
<dbReference type="InterPro" id="IPR056266">
    <property type="entry name" value="CDCP1_CUB_3rd_6th"/>
</dbReference>
<evidence type="ECO:0000259" key="4">
    <source>
        <dbReference type="Pfam" id="PF23667"/>
    </source>
</evidence>
<feature type="domain" description="CDCP1 first CUB" evidence="4">
    <location>
        <begin position="212"/>
        <end position="281"/>
    </location>
</feature>
<dbReference type="Pfam" id="PF23668">
    <property type="entry name" value="CUB_CDCP1_2"/>
    <property type="match status" value="4"/>
</dbReference>
<dbReference type="AlphaFoldDB" id="A0A3Q3GU64"/>
<dbReference type="Ensembl" id="ENSLBET00000038439.1">
    <property type="protein sequence ID" value="ENSLBEP00000036906.1"/>
    <property type="gene ID" value="ENSLBEG00000027569.1"/>
</dbReference>
<evidence type="ECO:0000259" key="3">
    <source>
        <dbReference type="Pfam" id="PF23665"/>
    </source>
</evidence>
<dbReference type="GeneTree" id="ENSGT00390000010209"/>
<protein>
    <recommendedName>
        <fullName evidence="8">CUB domain containing protein 1a</fullName>
    </recommendedName>
</protein>
<keyword evidence="1" id="KW-1133">Transmembrane helix</keyword>
<evidence type="ECO:0000256" key="2">
    <source>
        <dbReference type="SAM" id="SignalP"/>
    </source>
</evidence>
<dbReference type="FunCoup" id="A0A3Q3GU64">
    <property type="interactions" value="1236"/>
</dbReference>
<feature type="domain" description="CDCP1 second and fifth CUB" evidence="5">
    <location>
        <begin position="103"/>
        <end position="207"/>
    </location>
</feature>
<feature type="domain" description="CDCP1 second and fifth CUB" evidence="5">
    <location>
        <begin position="288"/>
        <end position="393"/>
    </location>
</feature>
<feature type="domain" description="CDCP1 first CUB" evidence="4">
    <location>
        <begin position="399"/>
        <end position="470"/>
    </location>
</feature>
<dbReference type="Pfam" id="PF23667">
    <property type="entry name" value="CUB_CDCP1_1"/>
    <property type="match status" value="3"/>
</dbReference>
<evidence type="ECO:0000259" key="5">
    <source>
        <dbReference type="Pfam" id="PF23668"/>
    </source>
</evidence>
<keyword evidence="1" id="KW-0472">Membrane</keyword>
<keyword evidence="2" id="KW-0732">Signal</keyword>
<dbReference type="InterPro" id="IPR056268">
    <property type="entry name" value="CUB_CDCP1_1st"/>
</dbReference>
<proteinExistence type="predicted"/>
<feature type="transmembrane region" description="Helical" evidence="1">
    <location>
        <begin position="1012"/>
        <end position="1037"/>
    </location>
</feature>
<keyword evidence="1" id="KW-0812">Transmembrane</keyword>
<feature type="domain" description="CDCP1 first CUB" evidence="4">
    <location>
        <begin position="25"/>
        <end position="97"/>
    </location>
</feature>
<reference evidence="6" key="2">
    <citation type="submission" date="2025-09" db="UniProtKB">
        <authorList>
            <consortium name="Ensembl"/>
        </authorList>
    </citation>
    <scope>IDENTIFICATION</scope>
</reference>
<accession>A0A3Q3GU64</accession>
<evidence type="ECO:0000313" key="6">
    <source>
        <dbReference type="Ensembl" id="ENSLBEP00000036906.1"/>
    </source>
</evidence>
<dbReference type="PANTHER" id="PTHR14477">
    <property type="entry name" value="CUB DOMAIN-CONTAINING PROTEIN 1"/>
    <property type="match status" value="1"/>
</dbReference>
<dbReference type="InterPro" id="IPR038811">
    <property type="entry name" value="CDCP1"/>
</dbReference>
<feature type="domain" description="CDCP1 second and fifth CUB" evidence="5">
    <location>
        <begin position="478"/>
        <end position="581"/>
    </location>
</feature>